<dbReference type="AlphaFoldDB" id="A0A368XMS2"/>
<reference evidence="1 2" key="1">
    <citation type="submission" date="2018-07" db="EMBL/GenBank/DDBJ databases">
        <title>Genomic Encyclopedia of Type Strains, Phase IV (KMG-IV): sequencing the most valuable type-strain genomes for metagenomic binning, comparative biology and taxonomic classification.</title>
        <authorList>
            <person name="Goeker M."/>
        </authorList>
    </citation>
    <scope>NUCLEOTIDE SEQUENCE [LARGE SCALE GENOMIC DNA]</scope>
    <source>
        <strain evidence="1 2">DSM 21634</strain>
    </source>
</reference>
<comment type="caution">
    <text evidence="1">The sequence shown here is derived from an EMBL/GenBank/DDBJ whole genome shotgun (WGS) entry which is preliminary data.</text>
</comment>
<gene>
    <name evidence="1" type="ORF">DES41_106144</name>
</gene>
<evidence type="ECO:0000313" key="2">
    <source>
        <dbReference type="Proteomes" id="UP000252884"/>
    </source>
</evidence>
<accession>A0A368XMS2</accession>
<dbReference type="Proteomes" id="UP000252884">
    <property type="component" value="Unassembled WGS sequence"/>
</dbReference>
<name>A0A368XMS2_9BURK</name>
<sequence length="62" mass="6825">MPASLVNQLRLEACERLQAARLSAYQRPQRAAAAEPPTPYPEDTLTYLANVFNDQAEAHAAL</sequence>
<proteinExistence type="predicted"/>
<dbReference type="EMBL" id="QPJK01000006">
    <property type="protein sequence ID" value="RCW69273.1"/>
    <property type="molecule type" value="Genomic_DNA"/>
</dbReference>
<keyword evidence="2" id="KW-1185">Reference proteome</keyword>
<evidence type="ECO:0000313" key="1">
    <source>
        <dbReference type="EMBL" id="RCW69273.1"/>
    </source>
</evidence>
<protein>
    <submittedName>
        <fullName evidence="1">Uncharacterized protein</fullName>
    </submittedName>
</protein>
<organism evidence="1 2">
    <name type="scientific">Pseudorhodoferax soli</name>
    <dbReference type="NCBI Taxonomy" id="545864"/>
    <lineage>
        <taxon>Bacteria</taxon>
        <taxon>Pseudomonadati</taxon>
        <taxon>Pseudomonadota</taxon>
        <taxon>Betaproteobacteria</taxon>
        <taxon>Burkholderiales</taxon>
        <taxon>Comamonadaceae</taxon>
    </lineage>
</organism>